<dbReference type="EMBL" id="LAZR01002490">
    <property type="protein sequence ID" value="KKN29411.1"/>
    <property type="molecule type" value="Genomic_DNA"/>
</dbReference>
<sequence length="79" mass="8682">MPRVEEMYAYITHEPGDPDDEGLTAMIVPGIGSTPMVGADMKRMMSLKPVAQAMANRTGQTIRLVKFSTKTVLETIEPE</sequence>
<comment type="caution">
    <text evidence="1">The sequence shown here is derived from an EMBL/GenBank/DDBJ whole genome shotgun (WGS) entry which is preliminary data.</text>
</comment>
<organism evidence="1">
    <name type="scientific">marine sediment metagenome</name>
    <dbReference type="NCBI Taxonomy" id="412755"/>
    <lineage>
        <taxon>unclassified sequences</taxon>
        <taxon>metagenomes</taxon>
        <taxon>ecological metagenomes</taxon>
    </lineage>
</organism>
<gene>
    <name evidence="1" type="ORF">LCGC14_0844390</name>
</gene>
<reference evidence="1" key="1">
    <citation type="journal article" date="2015" name="Nature">
        <title>Complex archaea that bridge the gap between prokaryotes and eukaryotes.</title>
        <authorList>
            <person name="Spang A."/>
            <person name="Saw J.H."/>
            <person name="Jorgensen S.L."/>
            <person name="Zaremba-Niedzwiedzka K."/>
            <person name="Martijn J."/>
            <person name="Lind A.E."/>
            <person name="van Eijk R."/>
            <person name="Schleper C."/>
            <person name="Guy L."/>
            <person name="Ettema T.J."/>
        </authorList>
    </citation>
    <scope>NUCLEOTIDE SEQUENCE</scope>
</reference>
<name>A0A0F9RWV3_9ZZZZ</name>
<proteinExistence type="predicted"/>
<dbReference type="AlphaFoldDB" id="A0A0F9RWV3"/>
<accession>A0A0F9RWV3</accession>
<protein>
    <submittedName>
        <fullName evidence="1">Uncharacterized protein</fullName>
    </submittedName>
</protein>
<evidence type="ECO:0000313" key="1">
    <source>
        <dbReference type="EMBL" id="KKN29411.1"/>
    </source>
</evidence>